<sequence length="161" mass="18546">MNAHEPSGLEKYTWTEADFSLMGWHDAKVHAISVGENEDGQFPPGRLLLDLDYIVRWVDPVLPSPYFSFWIAPATLVFETWDIEGELEPAVNLLEIADLHRLDSPDHLPYLLWHIDGQNFDLRIRATGYTQYFRREPQHVSHQHLTMAQRGGLSFAEVSFA</sequence>
<dbReference type="OrthoDB" id="7060651at2"/>
<dbReference type="RefSeq" id="WP_132175911.1">
    <property type="nucleotide sequence ID" value="NZ_SMKX01000172.1"/>
</dbReference>
<proteinExistence type="predicted"/>
<gene>
    <name evidence="1" type="ORF">E1263_36435</name>
</gene>
<dbReference type="AlphaFoldDB" id="A0A4R4YN76"/>
<comment type="caution">
    <text evidence="1">The sequence shown here is derived from an EMBL/GenBank/DDBJ whole genome shotgun (WGS) entry which is preliminary data.</text>
</comment>
<evidence type="ECO:0000313" key="1">
    <source>
        <dbReference type="EMBL" id="TDD46491.1"/>
    </source>
</evidence>
<keyword evidence="2" id="KW-1185">Reference proteome</keyword>
<protein>
    <submittedName>
        <fullName evidence="1">Uncharacterized protein</fullName>
    </submittedName>
</protein>
<name>A0A4R4YN76_9ACTN</name>
<organism evidence="1 2">
    <name type="scientific">Kribbella antibiotica</name>
    <dbReference type="NCBI Taxonomy" id="190195"/>
    <lineage>
        <taxon>Bacteria</taxon>
        <taxon>Bacillati</taxon>
        <taxon>Actinomycetota</taxon>
        <taxon>Actinomycetes</taxon>
        <taxon>Propionibacteriales</taxon>
        <taxon>Kribbellaceae</taxon>
        <taxon>Kribbella</taxon>
    </lineage>
</organism>
<evidence type="ECO:0000313" key="2">
    <source>
        <dbReference type="Proteomes" id="UP000295124"/>
    </source>
</evidence>
<dbReference type="Proteomes" id="UP000295124">
    <property type="component" value="Unassembled WGS sequence"/>
</dbReference>
<accession>A0A4R4YN76</accession>
<reference evidence="1 2" key="1">
    <citation type="submission" date="2019-03" db="EMBL/GenBank/DDBJ databases">
        <title>Draft genome sequences of novel Actinobacteria.</title>
        <authorList>
            <person name="Sahin N."/>
            <person name="Ay H."/>
            <person name="Saygin H."/>
        </authorList>
    </citation>
    <scope>NUCLEOTIDE SEQUENCE [LARGE SCALE GENOMIC DNA]</scope>
    <source>
        <strain evidence="1 2">JCM 13523</strain>
    </source>
</reference>
<dbReference type="EMBL" id="SMKX01000172">
    <property type="protein sequence ID" value="TDD46491.1"/>
    <property type="molecule type" value="Genomic_DNA"/>
</dbReference>